<name>A0A0C3CSW5_HEBCY</name>
<reference evidence="2" key="2">
    <citation type="submission" date="2015-01" db="EMBL/GenBank/DDBJ databases">
        <title>Evolutionary Origins and Diversification of the Mycorrhizal Mutualists.</title>
        <authorList>
            <consortium name="DOE Joint Genome Institute"/>
            <consortium name="Mycorrhizal Genomics Consortium"/>
            <person name="Kohler A."/>
            <person name="Kuo A."/>
            <person name="Nagy L.G."/>
            <person name="Floudas D."/>
            <person name="Copeland A."/>
            <person name="Barry K.W."/>
            <person name="Cichocki N."/>
            <person name="Veneault-Fourrey C."/>
            <person name="LaButti K."/>
            <person name="Lindquist E.A."/>
            <person name="Lipzen A."/>
            <person name="Lundell T."/>
            <person name="Morin E."/>
            <person name="Murat C."/>
            <person name="Riley R."/>
            <person name="Ohm R."/>
            <person name="Sun H."/>
            <person name="Tunlid A."/>
            <person name="Henrissat B."/>
            <person name="Grigoriev I.V."/>
            <person name="Hibbett D.S."/>
            <person name="Martin F."/>
        </authorList>
    </citation>
    <scope>NUCLEOTIDE SEQUENCE [LARGE SCALE GENOMIC DNA]</scope>
    <source>
        <strain evidence="2">h7</strain>
    </source>
</reference>
<dbReference type="HOGENOM" id="CLU_018544_12_0_1"/>
<proteinExistence type="predicted"/>
<gene>
    <name evidence="1" type="ORF">M413DRAFT_7746</name>
</gene>
<dbReference type="Proteomes" id="UP000053424">
    <property type="component" value="Unassembled WGS sequence"/>
</dbReference>
<reference evidence="1 2" key="1">
    <citation type="submission" date="2014-04" db="EMBL/GenBank/DDBJ databases">
        <authorList>
            <consortium name="DOE Joint Genome Institute"/>
            <person name="Kuo A."/>
            <person name="Gay G."/>
            <person name="Dore J."/>
            <person name="Kohler A."/>
            <person name="Nagy L.G."/>
            <person name="Floudas D."/>
            <person name="Copeland A."/>
            <person name="Barry K.W."/>
            <person name="Cichocki N."/>
            <person name="Veneault-Fourrey C."/>
            <person name="LaButti K."/>
            <person name="Lindquist E.A."/>
            <person name="Lipzen A."/>
            <person name="Lundell T."/>
            <person name="Morin E."/>
            <person name="Murat C."/>
            <person name="Sun H."/>
            <person name="Tunlid A."/>
            <person name="Henrissat B."/>
            <person name="Grigoriev I.V."/>
            <person name="Hibbett D.S."/>
            <person name="Martin F."/>
            <person name="Nordberg H.P."/>
            <person name="Cantor M.N."/>
            <person name="Hua S.X."/>
        </authorList>
    </citation>
    <scope>NUCLEOTIDE SEQUENCE [LARGE SCALE GENOMIC DNA]</scope>
    <source>
        <strain evidence="2">h7</strain>
    </source>
</reference>
<protein>
    <recommendedName>
        <fullName evidence="3">F-box domain-containing protein</fullName>
    </recommendedName>
</protein>
<dbReference type="AlphaFoldDB" id="A0A0C3CSW5"/>
<sequence>MLAIRQHDFAKVIELRCQVVKEWLHRSGTCPLSISLHYPTSHNPALDDTNLPRRGADLGSNPLLLLVLSFSRRWKQVDLVLPPSVYDELEAHLSGDLLPILETFRLADCRGPRLRPMTGAGSLRPFMESPNLRRLCIDAMLLTRDIAMLPPTVWNRLTCLCIIQSISDVAFYDLIRHCHSLIHCEAQLKASQAYERRLSHRQTDIVSLIKVFKLDDLSSPVGILQSIYFPSLEFLDYRYTSSPFAVDFPPPFFLTIIKHAPTTFWKLNFAPRKLSSIHSIRGLHLASGITHLSLDCTPYLRVHTEDDMLMPEDCLDFSVFAINTTGGCKDILVPKLEVLEMYNVQRLTDETILRVLLSRIDAAQMGVVSPLRHVKIDIWRRRQKDIHEAVLEHAKSAGFEMKLELNYLPYRRVYHDRFSPSFLLASDNW</sequence>
<dbReference type="EMBL" id="KN831770">
    <property type="protein sequence ID" value="KIM47159.1"/>
    <property type="molecule type" value="Genomic_DNA"/>
</dbReference>
<dbReference type="OrthoDB" id="3129228at2759"/>
<accession>A0A0C3CSW5</accession>
<evidence type="ECO:0000313" key="1">
    <source>
        <dbReference type="EMBL" id="KIM47159.1"/>
    </source>
</evidence>
<organism evidence="1 2">
    <name type="scientific">Hebeloma cylindrosporum</name>
    <dbReference type="NCBI Taxonomy" id="76867"/>
    <lineage>
        <taxon>Eukaryota</taxon>
        <taxon>Fungi</taxon>
        <taxon>Dikarya</taxon>
        <taxon>Basidiomycota</taxon>
        <taxon>Agaricomycotina</taxon>
        <taxon>Agaricomycetes</taxon>
        <taxon>Agaricomycetidae</taxon>
        <taxon>Agaricales</taxon>
        <taxon>Agaricineae</taxon>
        <taxon>Hymenogastraceae</taxon>
        <taxon>Hebeloma</taxon>
    </lineage>
</organism>
<keyword evidence="2" id="KW-1185">Reference proteome</keyword>
<evidence type="ECO:0008006" key="3">
    <source>
        <dbReference type="Google" id="ProtNLM"/>
    </source>
</evidence>
<evidence type="ECO:0000313" key="2">
    <source>
        <dbReference type="Proteomes" id="UP000053424"/>
    </source>
</evidence>